<evidence type="ECO:0000256" key="7">
    <source>
        <dbReference type="ARBA" id="ARBA00022723"/>
    </source>
</evidence>
<organism evidence="18">
    <name type="scientific">Chlorella variabilis</name>
    <name type="common">Green alga</name>
    <dbReference type="NCBI Taxonomy" id="554065"/>
    <lineage>
        <taxon>Eukaryota</taxon>
        <taxon>Viridiplantae</taxon>
        <taxon>Chlorophyta</taxon>
        <taxon>core chlorophytes</taxon>
        <taxon>Trebouxiophyceae</taxon>
        <taxon>Chlorellales</taxon>
        <taxon>Chlorellaceae</taxon>
        <taxon>Chlorella clade</taxon>
        <taxon>Chlorella</taxon>
    </lineage>
</organism>
<feature type="compositionally biased region" description="Low complexity" evidence="14">
    <location>
        <begin position="31"/>
        <end position="41"/>
    </location>
</feature>
<feature type="domain" description="Rieske" evidence="16">
    <location>
        <begin position="93"/>
        <end position="197"/>
    </location>
</feature>
<keyword evidence="4" id="KW-0934">Plastid</keyword>
<dbReference type="eggNOG" id="ENOG502QQ8U">
    <property type="taxonomic scope" value="Eukaryota"/>
</dbReference>
<keyword evidence="5 15" id="KW-0812">Transmembrane</keyword>
<keyword evidence="8" id="KW-0809">Transit peptide</keyword>
<gene>
    <name evidence="17" type="ORF">CHLNCDRAFT_145588</name>
</gene>
<name>E1ZDT3_CHLVA</name>
<dbReference type="SUPFAM" id="SSF55961">
    <property type="entry name" value="Bet v1-like"/>
    <property type="match status" value="1"/>
</dbReference>
<evidence type="ECO:0000256" key="9">
    <source>
        <dbReference type="ARBA" id="ARBA00022989"/>
    </source>
</evidence>
<evidence type="ECO:0000256" key="3">
    <source>
        <dbReference type="ARBA" id="ARBA00022528"/>
    </source>
</evidence>
<dbReference type="GO" id="GO:0051537">
    <property type="term" value="F:2 iron, 2 sulfur cluster binding"/>
    <property type="evidence" value="ECO:0007669"/>
    <property type="project" value="UniProtKB-KW"/>
</dbReference>
<dbReference type="PANTHER" id="PTHR21266">
    <property type="entry name" value="IRON-SULFUR DOMAIN CONTAINING PROTEIN"/>
    <property type="match status" value="1"/>
</dbReference>
<dbReference type="SUPFAM" id="SSF50022">
    <property type="entry name" value="ISP domain"/>
    <property type="match status" value="1"/>
</dbReference>
<dbReference type="InterPro" id="IPR017941">
    <property type="entry name" value="Rieske_2Fe-2S"/>
</dbReference>
<keyword evidence="12" id="KW-0411">Iron-sulfur</keyword>
<reference evidence="17 18" key="1">
    <citation type="journal article" date="2010" name="Plant Cell">
        <title>The Chlorella variabilis NC64A genome reveals adaptation to photosymbiosis, coevolution with viruses, and cryptic sex.</title>
        <authorList>
            <person name="Blanc G."/>
            <person name="Duncan G."/>
            <person name="Agarkova I."/>
            <person name="Borodovsky M."/>
            <person name="Gurnon J."/>
            <person name="Kuo A."/>
            <person name="Lindquist E."/>
            <person name="Lucas S."/>
            <person name="Pangilinan J."/>
            <person name="Polle J."/>
            <person name="Salamov A."/>
            <person name="Terry A."/>
            <person name="Yamada T."/>
            <person name="Dunigan D.D."/>
            <person name="Grigoriev I.V."/>
            <person name="Claverie J.M."/>
            <person name="Van Etten J.L."/>
        </authorList>
    </citation>
    <scope>NUCLEOTIDE SEQUENCE [LARGE SCALE GENOMIC DNA]</scope>
    <source>
        <strain evidence="17 18">NC64A</strain>
    </source>
</reference>
<evidence type="ECO:0000259" key="16">
    <source>
        <dbReference type="PROSITE" id="PS51296"/>
    </source>
</evidence>
<dbReference type="KEGG" id="cvr:CHLNCDRAFT_145588"/>
<keyword evidence="13 15" id="KW-0472">Membrane</keyword>
<dbReference type="OMA" id="CYMPSQA"/>
<dbReference type="Pfam" id="PF08417">
    <property type="entry name" value="PaO"/>
    <property type="match status" value="1"/>
</dbReference>
<dbReference type="PANTHER" id="PTHR21266:SF32">
    <property type="entry name" value="CHOLESTEROL 7-DESATURASE NVD"/>
    <property type="match status" value="1"/>
</dbReference>
<evidence type="ECO:0000256" key="10">
    <source>
        <dbReference type="ARBA" id="ARBA00023002"/>
    </source>
</evidence>
<dbReference type="GeneID" id="17355457"/>
<evidence type="ECO:0000256" key="11">
    <source>
        <dbReference type="ARBA" id="ARBA00023004"/>
    </source>
</evidence>
<evidence type="ECO:0000256" key="12">
    <source>
        <dbReference type="ARBA" id="ARBA00023014"/>
    </source>
</evidence>
<evidence type="ECO:0000256" key="15">
    <source>
        <dbReference type="SAM" id="Phobius"/>
    </source>
</evidence>
<keyword evidence="7" id="KW-0479">Metal-binding</keyword>
<evidence type="ECO:0000256" key="2">
    <source>
        <dbReference type="ARBA" id="ARBA00004370"/>
    </source>
</evidence>
<keyword evidence="11" id="KW-0408">Iron</keyword>
<keyword evidence="3" id="KW-0150">Chloroplast</keyword>
<evidence type="ECO:0000256" key="6">
    <source>
        <dbReference type="ARBA" id="ARBA00022714"/>
    </source>
</evidence>
<evidence type="ECO:0000256" key="1">
    <source>
        <dbReference type="ARBA" id="ARBA00004229"/>
    </source>
</evidence>
<dbReference type="PROSITE" id="PS51296">
    <property type="entry name" value="RIESKE"/>
    <property type="match status" value="1"/>
</dbReference>
<dbReference type="GO" id="GO:0016020">
    <property type="term" value="C:membrane"/>
    <property type="evidence" value="ECO:0007669"/>
    <property type="project" value="UniProtKB-SubCell"/>
</dbReference>
<dbReference type="Gene3D" id="2.102.10.10">
    <property type="entry name" value="Rieske [2Fe-2S] iron-sulphur domain"/>
    <property type="match status" value="1"/>
</dbReference>
<dbReference type="GO" id="GO:0010277">
    <property type="term" value="F:chlorophyllide a oxygenase activity"/>
    <property type="evidence" value="ECO:0007669"/>
    <property type="project" value="InterPro"/>
</dbReference>
<dbReference type="InterPro" id="IPR050584">
    <property type="entry name" value="Cholesterol_7-desaturase"/>
</dbReference>
<dbReference type="Pfam" id="PF00355">
    <property type="entry name" value="Rieske"/>
    <property type="match status" value="1"/>
</dbReference>
<feature type="region of interest" description="Disordered" evidence="14">
    <location>
        <begin position="31"/>
        <end position="83"/>
    </location>
</feature>
<feature type="transmembrane region" description="Helical" evidence="15">
    <location>
        <begin position="473"/>
        <end position="497"/>
    </location>
</feature>
<dbReference type="Proteomes" id="UP000008141">
    <property type="component" value="Unassembled WGS sequence"/>
</dbReference>
<evidence type="ECO:0000256" key="4">
    <source>
        <dbReference type="ARBA" id="ARBA00022640"/>
    </source>
</evidence>
<comment type="subcellular location">
    <subcellularLocation>
        <location evidence="2">Membrane</location>
    </subcellularLocation>
    <subcellularLocation>
        <location evidence="1">Plastid</location>
        <location evidence="1">Chloroplast</location>
    </subcellularLocation>
</comment>
<keyword evidence="18" id="KW-1185">Reference proteome</keyword>
<keyword evidence="10" id="KW-0560">Oxidoreductase</keyword>
<dbReference type="AlphaFoldDB" id="E1ZDT3"/>
<keyword evidence="9 15" id="KW-1133">Transmembrane helix</keyword>
<sequence length="563" mass="60728">MVLQKCSALASGPAACCPHLGARRPFAGARVARSSTRPAAARSRRQLAPAATAEAQAPPAPPAFWTATPAPAPPSQEEQPEQPEATFNWFDQWYPIAYVKDIPDDAPYGFVLLEQPIVIWKDGGGAYRCLRDACPHRLVPLSDGRIAPNGELQCPYHGWQFKGCGTCTLMPQGGDPTAPRAAATAYQCAVKQGLVWVKLQPAPTDGSEPDTSSIHTIPELDKEGWFAFGDMWRDIPYDWATLIENVVDCGHVPFTHHGERAALGVLERGQFGFQGVWPTGPRKGALGAQHTRFEGPVLMRHTIDAFDTRGFGNITAVYGVPVAPGRCRAIVRQPFRFKNKLLPLAFKVMPAFLGHLGNNSVLDEDNIFLHMQARACFLPAEQESVRRGMGEKPAGQVYYMPAASDAYVSAFRNWMKSVAGGGPFGPMNADWLRRAGPRLSDEQLLDHYHSHTKRCSVCQPALRNVRLARAVSAAVGVSAAAMAAMALMIQLAAPLAAGSPQALLSAAAEAVQQGQGLVHLAGGCAAVAVVAFAVWSWCSKTIPRFFSGTRPHARNRVVGEYSP</sequence>
<feature type="transmembrane region" description="Helical" evidence="15">
    <location>
        <begin position="517"/>
        <end position="538"/>
    </location>
</feature>
<dbReference type="GO" id="GO:0046872">
    <property type="term" value="F:metal ion binding"/>
    <property type="evidence" value="ECO:0007669"/>
    <property type="project" value="UniProtKB-KW"/>
</dbReference>
<dbReference type="InParanoid" id="E1ZDT3"/>
<dbReference type="STRING" id="554065.E1ZDT3"/>
<evidence type="ECO:0000256" key="5">
    <source>
        <dbReference type="ARBA" id="ARBA00022692"/>
    </source>
</evidence>
<accession>E1ZDT3</accession>
<dbReference type="RefSeq" id="XP_005848181.1">
    <property type="nucleotide sequence ID" value="XM_005848119.1"/>
</dbReference>
<dbReference type="OrthoDB" id="426882at2759"/>
<dbReference type="EMBL" id="GL433843">
    <property type="protein sequence ID" value="EFN56079.1"/>
    <property type="molecule type" value="Genomic_DNA"/>
</dbReference>
<evidence type="ECO:0000313" key="17">
    <source>
        <dbReference type="EMBL" id="EFN56079.1"/>
    </source>
</evidence>
<dbReference type="InterPro" id="IPR036922">
    <property type="entry name" value="Rieske_2Fe-2S_sf"/>
</dbReference>
<protein>
    <recommendedName>
        <fullName evidence="16">Rieske domain-containing protein</fullName>
    </recommendedName>
</protein>
<evidence type="ECO:0000256" key="8">
    <source>
        <dbReference type="ARBA" id="ARBA00022946"/>
    </source>
</evidence>
<feature type="compositionally biased region" description="Low complexity" evidence="14">
    <location>
        <begin position="48"/>
        <end position="69"/>
    </location>
</feature>
<dbReference type="GO" id="GO:0009507">
    <property type="term" value="C:chloroplast"/>
    <property type="evidence" value="ECO:0007669"/>
    <property type="project" value="UniProtKB-SubCell"/>
</dbReference>
<evidence type="ECO:0000256" key="13">
    <source>
        <dbReference type="ARBA" id="ARBA00023136"/>
    </source>
</evidence>
<evidence type="ECO:0000256" key="14">
    <source>
        <dbReference type="SAM" id="MobiDB-lite"/>
    </source>
</evidence>
<dbReference type="InterPro" id="IPR013626">
    <property type="entry name" value="PaO"/>
</dbReference>
<keyword evidence="6" id="KW-0001">2Fe-2S</keyword>
<proteinExistence type="predicted"/>
<evidence type="ECO:0000313" key="18">
    <source>
        <dbReference type="Proteomes" id="UP000008141"/>
    </source>
</evidence>